<dbReference type="EMBL" id="UINC01069230">
    <property type="protein sequence ID" value="SVC02446.1"/>
    <property type="molecule type" value="Genomic_DNA"/>
</dbReference>
<dbReference type="AlphaFoldDB" id="A0A382IS77"/>
<name>A0A382IS77_9ZZZZ</name>
<protein>
    <recommendedName>
        <fullName evidence="2">Protein kinase domain-containing protein</fullName>
    </recommendedName>
</protein>
<sequence>MIDLNKVSCTQKSEYELDKDLGLFIIKLKNDTALPLEHQHHLSIDQETIDKVRKYSLLDNNVIEIHEFMKTKSVCKFYPNLIPMVMIKENDFYEDEVFLKSSKAYTRFLNDFDKVSHLYNRIVDSYIDFIENTGCYFQDMSGNNILIDSDYNTFRIIDVFSIEKVAKNQSIVFSPAAIFMSAKLAAKLDDEGKVVANRVVSCYYGFHSALADPVLFKYLEGINFKKINDTILSKIKIRSYKKG</sequence>
<evidence type="ECO:0008006" key="2">
    <source>
        <dbReference type="Google" id="ProtNLM"/>
    </source>
</evidence>
<evidence type="ECO:0000313" key="1">
    <source>
        <dbReference type="EMBL" id="SVC02446.1"/>
    </source>
</evidence>
<organism evidence="1">
    <name type="scientific">marine metagenome</name>
    <dbReference type="NCBI Taxonomy" id="408172"/>
    <lineage>
        <taxon>unclassified sequences</taxon>
        <taxon>metagenomes</taxon>
        <taxon>ecological metagenomes</taxon>
    </lineage>
</organism>
<proteinExistence type="predicted"/>
<reference evidence="1" key="1">
    <citation type="submission" date="2018-05" db="EMBL/GenBank/DDBJ databases">
        <authorList>
            <person name="Lanie J.A."/>
            <person name="Ng W.-L."/>
            <person name="Kazmierczak K.M."/>
            <person name="Andrzejewski T.M."/>
            <person name="Davidsen T.M."/>
            <person name="Wayne K.J."/>
            <person name="Tettelin H."/>
            <person name="Glass J.I."/>
            <person name="Rusch D."/>
            <person name="Podicherti R."/>
            <person name="Tsui H.-C.T."/>
            <person name="Winkler M.E."/>
        </authorList>
    </citation>
    <scope>NUCLEOTIDE SEQUENCE</scope>
</reference>
<gene>
    <name evidence="1" type="ORF">METZ01_LOCUS255300</name>
</gene>
<accession>A0A382IS77</accession>